<gene>
    <name evidence="2" type="ORF">HU200_027997</name>
</gene>
<feature type="region of interest" description="Disordered" evidence="1">
    <location>
        <begin position="1"/>
        <end position="68"/>
    </location>
</feature>
<protein>
    <recommendedName>
        <fullName evidence="4">DUF295 domain-containing protein</fullName>
    </recommendedName>
</protein>
<feature type="compositionally biased region" description="Pro residues" evidence="1">
    <location>
        <begin position="42"/>
        <end position="52"/>
    </location>
</feature>
<name>A0A835BVK6_9POAL</name>
<feature type="compositionally biased region" description="Low complexity" evidence="1">
    <location>
        <begin position="8"/>
        <end position="41"/>
    </location>
</feature>
<evidence type="ECO:0000313" key="3">
    <source>
        <dbReference type="Proteomes" id="UP000636709"/>
    </source>
</evidence>
<organism evidence="2 3">
    <name type="scientific">Digitaria exilis</name>
    <dbReference type="NCBI Taxonomy" id="1010633"/>
    <lineage>
        <taxon>Eukaryota</taxon>
        <taxon>Viridiplantae</taxon>
        <taxon>Streptophyta</taxon>
        <taxon>Embryophyta</taxon>
        <taxon>Tracheophyta</taxon>
        <taxon>Spermatophyta</taxon>
        <taxon>Magnoliopsida</taxon>
        <taxon>Liliopsida</taxon>
        <taxon>Poales</taxon>
        <taxon>Poaceae</taxon>
        <taxon>PACMAD clade</taxon>
        <taxon>Panicoideae</taxon>
        <taxon>Panicodae</taxon>
        <taxon>Paniceae</taxon>
        <taxon>Anthephorinae</taxon>
        <taxon>Digitaria</taxon>
    </lineage>
</organism>
<dbReference type="PANTHER" id="PTHR32133">
    <property type="entry name" value="OS07G0120400 PROTEIN"/>
    <property type="match status" value="1"/>
</dbReference>
<comment type="caution">
    <text evidence="2">The sequence shown here is derived from an EMBL/GenBank/DDBJ whole genome shotgun (WGS) entry which is preliminary data.</text>
</comment>
<dbReference type="Proteomes" id="UP000636709">
    <property type="component" value="Unassembled WGS sequence"/>
</dbReference>
<accession>A0A835BVK6</accession>
<dbReference type="EMBL" id="JACEFO010001739">
    <property type="protein sequence ID" value="KAF8714006.1"/>
    <property type="molecule type" value="Genomic_DNA"/>
</dbReference>
<sequence>MTSTWSCTPAAARPSSASPGSGPSVTPSSSVATAPSTGAAPARPPPHAPVLPLPRRRRSPPTRTGAARSRPLYCRHGRALLHVADGGGCWHLVVWDAVTGYQQRLPEPGIPYWLEYSAVVFCAVACCDHLDCHGGPFPVAFIANNNATADPSEWSVTVSLDTDSGPYAIPSDADHVFFCYIPHVHQRRGAIVGDEIYFTLRQLNVITKYDWKGAGVIFVSTDAGLFTLALKTQRVTKVGERGDYFSVLPYMSFYTPDRCRLSSVARID</sequence>
<evidence type="ECO:0008006" key="4">
    <source>
        <dbReference type="Google" id="ProtNLM"/>
    </source>
</evidence>
<keyword evidence="3" id="KW-1185">Reference proteome</keyword>
<reference evidence="2" key="1">
    <citation type="submission" date="2020-07" db="EMBL/GenBank/DDBJ databases">
        <title>Genome sequence and genetic diversity analysis of an under-domesticated orphan crop, white fonio (Digitaria exilis).</title>
        <authorList>
            <person name="Bennetzen J.L."/>
            <person name="Chen S."/>
            <person name="Ma X."/>
            <person name="Wang X."/>
            <person name="Yssel A.E.J."/>
            <person name="Chaluvadi S.R."/>
            <person name="Johnson M."/>
            <person name="Gangashetty P."/>
            <person name="Hamidou F."/>
            <person name="Sanogo M.D."/>
            <person name="Zwaenepoel A."/>
            <person name="Wallace J."/>
            <person name="Van De Peer Y."/>
            <person name="Van Deynze A."/>
        </authorList>
    </citation>
    <scope>NUCLEOTIDE SEQUENCE</scope>
    <source>
        <tissue evidence="2">Leaves</tissue>
    </source>
</reference>
<dbReference type="AlphaFoldDB" id="A0A835BVK6"/>
<dbReference type="PANTHER" id="PTHR32133:SF251">
    <property type="entry name" value="F-BOX DOMAIN-CONTAINING PROTEIN"/>
    <property type="match status" value="1"/>
</dbReference>
<evidence type="ECO:0000256" key="1">
    <source>
        <dbReference type="SAM" id="MobiDB-lite"/>
    </source>
</evidence>
<proteinExistence type="predicted"/>
<evidence type="ECO:0000313" key="2">
    <source>
        <dbReference type="EMBL" id="KAF8714006.1"/>
    </source>
</evidence>